<accession>A0ABP8MSA8</accession>
<dbReference type="Gene3D" id="2.50.20.10">
    <property type="entry name" value="Lipoprotein localisation LolA/LolB/LppX"/>
    <property type="match status" value="1"/>
</dbReference>
<reference evidence="3" key="1">
    <citation type="journal article" date="2019" name="Int. J. Syst. Evol. Microbiol.">
        <title>The Global Catalogue of Microorganisms (GCM) 10K type strain sequencing project: providing services to taxonomists for standard genome sequencing and annotation.</title>
        <authorList>
            <consortium name="The Broad Institute Genomics Platform"/>
            <consortium name="The Broad Institute Genome Sequencing Center for Infectious Disease"/>
            <person name="Wu L."/>
            <person name="Ma J."/>
        </authorList>
    </citation>
    <scope>NUCLEOTIDE SEQUENCE [LARGE SCALE GENOMIC DNA]</scope>
    <source>
        <strain evidence="3">JCM 31921</strain>
    </source>
</reference>
<evidence type="ECO:0000313" key="2">
    <source>
        <dbReference type="EMBL" id="GAA4454207.1"/>
    </source>
</evidence>
<dbReference type="EMBL" id="BAABEZ010000022">
    <property type="protein sequence ID" value="GAA4454207.1"/>
    <property type="molecule type" value="Genomic_DNA"/>
</dbReference>
<organism evidence="2 3">
    <name type="scientific">Rurimicrobium arvi</name>
    <dbReference type="NCBI Taxonomy" id="2049916"/>
    <lineage>
        <taxon>Bacteria</taxon>
        <taxon>Pseudomonadati</taxon>
        <taxon>Bacteroidota</taxon>
        <taxon>Chitinophagia</taxon>
        <taxon>Chitinophagales</taxon>
        <taxon>Chitinophagaceae</taxon>
        <taxon>Rurimicrobium</taxon>
    </lineage>
</organism>
<sequence length="240" mass="26916">MMKKCFLLLTICILSASHALLAAGDPNQLFVDLRKKVTSVKDYVADVKMNIFVSFMKVPPMNGRLYFKSPDKVKLERNGGISILPKKTVNISLNNLIPSGSVTVLDAGTEMVNGTNTRILKVLPDNESADIILSKIWVDESRQLALRTETTTRENGTVKMELEYGKYAAQALPDKVTITMDVKDYKMPKSLAMDYDEANDAQLMERAKKAKDKKGRIQIRYLSYRINSGLSDAVFVEKKK</sequence>
<keyword evidence="3" id="KW-1185">Reference proteome</keyword>
<dbReference type="RefSeq" id="WP_344825049.1">
    <property type="nucleotide sequence ID" value="NZ_BAABEZ010000022.1"/>
</dbReference>
<gene>
    <name evidence="2" type="ORF">GCM10023092_15860</name>
</gene>
<evidence type="ECO:0008006" key="4">
    <source>
        <dbReference type="Google" id="ProtNLM"/>
    </source>
</evidence>
<evidence type="ECO:0000256" key="1">
    <source>
        <dbReference type="SAM" id="SignalP"/>
    </source>
</evidence>
<proteinExistence type="predicted"/>
<name>A0ABP8MSA8_9BACT</name>
<protein>
    <recommendedName>
        <fullName evidence="4">Outer membrane lipoprotein-sorting protein</fullName>
    </recommendedName>
</protein>
<feature type="signal peptide" evidence="1">
    <location>
        <begin position="1"/>
        <end position="22"/>
    </location>
</feature>
<evidence type="ECO:0000313" key="3">
    <source>
        <dbReference type="Proteomes" id="UP001501410"/>
    </source>
</evidence>
<keyword evidence="1" id="KW-0732">Signal</keyword>
<feature type="chain" id="PRO_5047163425" description="Outer membrane lipoprotein-sorting protein" evidence="1">
    <location>
        <begin position="23"/>
        <end position="240"/>
    </location>
</feature>
<comment type="caution">
    <text evidence="2">The sequence shown here is derived from an EMBL/GenBank/DDBJ whole genome shotgun (WGS) entry which is preliminary data.</text>
</comment>
<dbReference type="Proteomes" id="UP001501410">
    <property type="component" value="Unassembled WGS sequence"/>
</dbReference>